<dbReference type="InterPro" id="IPR044880">
    <property type="entry name" value="NCX_ion-bd_dom_sf"/>
</dbReference>
<gene>
    <name evidence="7" type="ORF">METZ01_LOCUS313303</name>
</gene>
<feature type="transmembrane region" description="Helical" evidence="5">
    <location>
        <begin position="189"/>
        <end position="208"/>
    </location>
</feature>
<keyword evidence="3 5" id="KW-1133">Transmembrane helix</keyword>
<feature type="transmembrane region" description="Helical" evidence="5">
    <location>
        <begin position="165"/>
        <end position="183"/>
    </location>
</feature>
<keyword evidence="4 5" id="KW-0472">Membrane</keyword>
<proteinExistence type="predicted"/>
<keyword evidence="2 5" id="KW-0812">Transmembrane</keyword>
<dbReference type="PANTHER" id="PTHR10846">
    <property type="entry name" value="SODIUM/POTASSIUM/CALCIUM EXCHANGER"/>
    <property type="match status" value="1"/>
</dbReference>
<dbReference type="InterPro" id="IPR004837">
    <property type="entry name" value="NaCa_Exmemb"/>
</dbReference>
<accession>A0A382NGY7</accession>
<dbReference type="GO" id="GO:0008273">
    <property type="term" value="F:calcium, potassium:sodium antiporter activity"/>
    <property type="evidence" value="ECO:0007669"/>
    <property type="project" value="TreeGrafter"/>
</dbReference>
<dbReference type="EMBL" id="UINC01100411">
    <property type="protein sequence ID" value="SVC60449.1"/>
    <property type="molecule type" value="Genomic_DNA"/>
</dbReference>
<feature type="transmembrane region" description="Helical" evidence="5">
    <location>
        <begin position="229"/>
        <end position="251"/>
    </location>
</feature>
<feature type="transmembrane region" description="Helical" evidence="5">
    <location>
        <begin position="263"/>
        <end position="283"/>
    </location>
</feature>
<dbReference type="NCBIfam" id="TIGR00367">
    <property type="entry name" value="calcium/sodium antiporter"/>
    <property type="match status" value="1"/>
</dbReference>
<evidence type="ECO:0000256" key="2">
    <source>
        <dbReference type="ARBA" id="ARBA00022692"/>
    </source>
</evidence>
<evidence type="ECO:0000313" key="7">
    <source>
        <dbReference type="EMBL" id="SVC60449.1"/>
    </source>
</evidence>
<evidence type="ECO:0000256" key="3">
    <source>
        <dbReference type="ARBA" id="ARBA00022989"/>
    </source>
</evidence>
<reference evidence="7" key="1">
    <citation type="submission" date="2018-05" db="EMBL/GenBank/DDBJ databases">
        <authorList>
            <person name="Lanie J.A."/>
            <person name="Ng W.-L."/>
            <person name="Kazmierczak K.M."/>
            <person name="Andrzejewski T.M."/>
            <person name="Davidsen T.M."/>
            <person name="Wayne K.J."/>
            <person name="Tettelin H."/>
            <person name="Glass J.I."/>
            <person name="Rusch D."/>
            <person name="Podicherti R."/>
            <person name="Tsui H.-C.T."/>
            <person name="Winkler M.E."/>
        </authorList>
    </citation>
    <scope>NUCLEOTIDE SEQUENCE</scope>
</reference>
<dbReference type="AlphaFoldDB" id="A0A382NGY7"/>
<dbReference type="PANTHER" id="PTHR10846:SF8">
    <property type="entry name" value="INNER MEMBRANE PROTEIN YRBG"/>
    <property type="match status" value="1"/>
</dbReference>
<comment type="subcellular location">
    <subcellularLocation>
        <location evidence="1">Membrane</location>
        <topology evidence="1">Multi-pass membrane protein</topology>
    </subcellularLocation>
</comment>
<name>A0A382NGY7_9ZZZZ</name>
<dbReference type="GO" id="GO:0006874">
    <property type="term" value="P:intracellular calcium ion homeostasis"/>
    <property type="evidence" value="ECO:0007669"/>
    <property type="project" value="TreeGrafter"/>
</dbReference>
<evidence type="ECO:0000256" key="5">
    <source>
        <dbReference type="SAM" id="Phobius"/>
    </source>
</evidence>
<protein>
    <recommendedName>
        <fullName evidence="6">Sodium/calcium exchanger membrane region domain-containing protein</fullName>
    </recommendedName>
</protein>
<dbReference type="GO" id="GO:0005262">
    <property type="term" value="F:calcium channel activity"/>
    <property type="evidence" value="ECO:0007669"/>
    <property type="project" value="TreeGrafter"/>
</dbReference>
<feature type="transmembrane region" description="Helical" evidence="5">
    <location>
        <begin position="76"/>
        <end position="94"/>
    </location>
</feature>
<feature type="domain" description="Sodium/calcium exchanger membrane region" evidence="6">
    <location>
        <begin position="3"/>
        <end position="147"/>
    </location>
</feature>
<evidence type="ECO:0000256" key="1">
    <source>
        <dbReference type="ARBA" id="ARBA00004141"/>
    </source>
</evidence>
<feature type="domain" description="Sodium/calcium exchanger membrane region" evidence="6">
    <location>
        <begin position="164"/>
        <end position="278"/>
    </location>
</feature>
<evidence type="ECO:0000256" key="4">
    <source>
        <dbReference type="ARBA" id="ARBA00023136"/>
    </source>
</evidence>
<sequence>MDLIILLLGFALLTKGADYFIENSASLAEEKGISPHVVGVTIVAFGTSLPELLVSIISSFQGYNDLALGNIVGSNISNIGLVLAVSTFIFFYVLNTNIVPDDDANNDSYVMLLAVILLFLFSQDKEISQAEGMFFFVLYLIYIFWLYKKSSNNKLEVDKTENTSYLLLIGGLFALLLGAQLTVDSAVSIATSIGISEIVIGLSVVAVGTSLPELAGTVSAARMGHKEIAVGNVIGSNIANIFLVMGVLATINPISVEDFVVKTTLPLLILLTIAAFGFIRIPLTR</sequence>
<dbReference type="Pfam" id="PF01699">
    <property type="entry name" value="Na_Ca_ex"/>
    <property type="match status" value="2"/>
</dbReference>
<organism evidence="7">
    <name type="scientific">marine metagenome</name>
    <dbReference type="NCBI Taxonomy" id="408172"/>
    <lineage>
        <taxon>unclassified sequences</taxon>
        <taxon>metagenomes</taxon>
        <taxon>ecological metagenomes</taxon>
    </lineage>
</organism>
<dbReference type="GO" id="GO:0005886">
    <property type="term" value="C:plasma membrane"/>
    <property type="evidence" value="ECO:0007669"/>
    <property type="project" value="TreeGrafter"/>
</dbReference>
<feature type="non-terminal residue" evidence="7">
    <location>
        <position position="285"/>
    </location>
</feature>
<feature type="transmembrane region" description="Helical" evidence="5">
    <location>
        <begin position="127"/>
        <end position="145"/>
    </location>
</feature>
<dbReference type="InterPro" id="IPR004481">
    <property type="entry name" value="K/Na/Ca-exchanger"/>
</dbReference>
<dbReference type="Gene3D" id="1.20.1420.30">
    <property type="entry name" value="NCX, central ion-binding region"/>
    <property type="match status" value="1"/>
</dbReference>
<evidence type="ECO:0000259" key="6">
    <source>
        <dbReference type="Pfam" id="PF01699"/>
    </source>
</evidence>